<proteinExistence type="predicted"/>
<comment type="caution">
    <text evidence="3">The sequence shown here is derived from an EMBL/GenBank/DDBJ whole genome shotgun (WGS) entry which is preliminary data.</text>
</comment>
<gene>
    <name evidence="3" type="ORF">N865_21015</name>
</gene>
<name>W9G356_9MICO</name>
<keyword evidence="2" id="KW-0812">Transmembrane</keyword>
<dbReference type="eggNOG" id="ENOG5032TMG">
    <property type="taxonomic scope" value="Bacteria"/>
</dbReference>
<keyword evidence="2" id="KW-0472">Membrane</keyword>
<dbReference type="EMBL" id="AWSA01000075">
    <property type="protein sequence ID" value="EWS99731.1"/>
    <property type="molecule type" value="Genomic_DNA"/>
</dbReference>
<sequence length="186" mass="20008">MGEATSPGERLRDPALPPTTEGAGSAADALDELIPPEDSAANVVLVDGSRAVRWAGVLFGVCAVALVPWTIYLGEALPSRVVAHDFDVAWIGFDIALLVALAATAWSALRRSRHLTVTASFSAALLLVDAWFDVVMSRPGPSRNEALAMAVLVEVPLAVVCLWLARHAEDIAERRIRLLLRERHSR</sequence>
<accession>W9G356</accession>
<evidence type="ECO:0000256" key="1">
    <source>
        <dbReference type="SAM" id="MobiDB-lite"/>
    </source>
</evidence>
<dbReference type="Proteomes" id="UP000019489">
    <property type="component" value="Unassembled WGS sequence"/>
</dbReference>
<dbReference type="AlphaFoldDB" id="W9G356"/>
<dbReference type="OrthoDB" id="4948328at2"/>
<evidence type="ECO:0008006" key="5">
    <source>
        <dbReference type="Google" id="ProtNLM"/>
    </source>
</evidence>
<feature type="transmembrane region" description="Helical" evidence="2">
    <location>
        <begin position="54"/>
        <end position="73"/>
    </location>
</feature>
<evidence type="ECO:0000256" key="2">
    <source>
        <dbReference type="SAM" id="Phobius"/>
    </source>
</evidence>
<feature type="transmembrane region" description="Helical" evidence="2">
    <location>
        <begin position="115"/>
        <end position="134"/>
    </location>
</feature>
<dbReference type="STRING" id="1386089.N865_21015"/>
<feature type="transmembrane region" description="Helical" evidence="2">
    <location>
        <begin position="88"/>
        <end position="108"/>
    </location>
</feature>
<protein>
    <recommendedName>
        <fullName evidence="5">DUF2637 domain-containing protein</fullName>
    </recommendedName>
</protein>
<evidence type="ECO:0000313" key="4">
    <source>
        <dbReference type="Proteomes" id="UP000019489"/>
    </source>
</evidence>
<keyword evidence="4" id="KW-1185">Reference proteome</keyword>
<reference evidence="3 4" key="1">
    <citation type="submission" date="2013-08" db="EMBL/GenBank/DDBJ databases">
        <title>Intrasporangium oryzae NRRL B-24470.</title>
        <authorList>
            <person name="Liu H."/>
            <person name="Wang G."/>
        </authorList>
    </citation>
    <scope>NUCLEOTIDE SEQUENCE [LARGE SCALE GENOMIC DNA]</scope>
    <source>
        <strain evidence="3 4">NRRL B-24470</strain>
    </source>
</reference>
<dbReference type="RefSeq" id="WP_051511175.1">
    <property type="nucleotide sequence ID" value="NZ_AWSA01000075.1"/>
</dbReference>
<keyword evidence="2" id="KW-1133">Transmembrane helix</keyword>
<organism evidence="3 4">
    <name type="scientific">Intrasporangium oryzae NRRL B-24470</name>
    <dbReference type="NCBI Taxonomy" id="1386089"/>
    <lineage>
        <taxon>Bacteria</taxon>
        <taxon>Bacillati</taxon>
        <taxon>Actinomycetota</taxon>
        <taxon>Actinomycetes</taxon>
        <taxon>Micrococcales</taxon>
        <taxon>Intrasporangiaceae</taxon>
        <taxon>Intrasporangium</taxon>
    </lineage>
</organism>
<feature type="region of interest" description="Disordered" evidence="1">
    <location>
        <begin position="1"/>
        <end position="24"/>
    </location>
</feature>
<evidence type="ECO:0000313" key="3">
    <source>
        <dbReference type="EMBL" id="EWS99731.1"/>
    </source>
</evidence>
<feature type="transmembrane region" description="Helical" evidence="2">
    <location>
        <begin position="146"/>
        <end position="165"/>
    </location>
</feature>